<dbReference type="PROSITE" id="PS00028">
    <property type="entry name" value="ZINC_FINGER_C2H2_1"/>
    <property type="match status" value="1"/>
</dbReference>
<gene>
    <name evidence="6" type="ORF">GLAREA_00873</name>
</gene>
<dbReference type="eggNOG" id="KOG0108">
    <property type="taxonomic scope" value="Eukaryota"/>
</dbReference>
<organism evidence="6 7">
    <name type="scientific">Glarea lozoyensis (strain ATCC 20868 / MF5171)</name>
    <dbReference type="NCBI Taxonomy" id="1116229"/>
    <lineage>
        <taxon>Eukaryota</taxon>
        <taxon>Fungi</taxon>
        <taxon>Dikarya</taxon>
        <taxon>Ascomycota</taxon>
        <taxon>Pezizomycotina</taxon>
        <taxon>Leotiomycetes</taxon>
        <taxon>Helotiales</taxon>
        <taxon>Helotiaceae</taxon>
        <taxon>Glarea</taxon>
    </lineage>
</organism>
<keyword evidence="1" id="KW-0862">Zinc</keyword>
<dbReference type="InterPro" id="IPR013087">
    <property type="entry name" value="Znf_C2H2_type"/>
</dbReference>
<dbReference type="InterPro" id="IPR000504">
    <property type="entry name" value="RRM_dom"/>
</dbReference>
<keyword evidence="1" id="KW-0863">Zinc-finger</keyword>
<dbReference type="GO" id="GO:0008270">
    <property type="term" value="F:zinc ion binding"/>
    <property type="evidence" value="ECO:0007669"/>
    <property type="project" value="UniProtKB-KW"/>
</dbReference>
<dbReference type="SUPFAM" id="SSF54928">
    <property type="entry name" value="RNA-binding domain, RBD"/>
    <property type="match status" value="1"/>
</dbReference>
<feature type="region of interest" description="Disordered" evidence="3">
    <location>
        <begin position="853"/>
        <end position="875"/>
    </location>
</feature>
<dbReference type="PROSITE" id="PS50157">
    <property type="entry name" value="ZINC_FINGER_C2H2_2"/>
    <property type="match status" value="1"/>
</dbReference>
<feature type="compositionally biased region" description="Polar residues" evidence="3">
    <location>
        <begin position="68"/>
        <end position="90"/>
    </location>
</feature>
<protein>
    <submittedName>
        <fullName evidence="6">RNA-binding, RBD</fullName>
    </submittedName>
</protein>
<dbReference type="InterPro" id="IPR057026">
    <property type="entry name" value="Znf-C2H2_ascomycetes"/>
</dbReference>
<dbReference type="KEGG" id="glz:GLAREA_00873"/>
<dbReference type="HOGENOM" id="CLU_014281_0_0_1"/>
<evidence type="ECO:0000259" key="5">
    <source>
        <dbReference type="PROSITE" id="PS50157"/>
    </source>
</evidence>
<feature type="compositionally biased region" description="Basic residues" evidence="3">
    <location>
        <begin position="861"/>
        <end position="875"/>
    </location>
</feature>
<feature type="domain" description="RRM" evidence="4">
    <location>
        <begin position="112"/>
        <end position="190"/>
    </location>
</feature>
<dbReference type="EMBL" id="KE145367">
    <property type="protein sequence ID" value="EPE29713.1"/>
    <property type="molecule type" value="Genomic_DNA"/>
</dbReference>
<dbReference type="RefSeq" id="XP_008083822.1">
    <property type="nucleotide sequence ID" value="XM_008085631.1"/>
</dbReference>
<keyword evidence="2" id="KW-0694">RNA-binding</keyword>
<dbReference type="SUPFAM" id="SSF57667">
    <property type="entry name" value="beta-beta-alpha zinc fingers"/>
    <property type="match status" value="1"/>
</dbReference>
<dbReference type="InterPro" id="IPR012677">
    <property type="entry name" value="Nucleotide-bd_a/b_plait_sf"/>
</dbReference>
<dbReference type="OrthoDB" id="434258at2759"/>
<proteinExistence type="predicted"/>
<dbReference type="Proteomes" id="UP000016922">
    <property type="component" value="Unassembled WGS sequence"/>
</dbReference>
<dbReference type="InterPro" id="IPR035979">
    <property type="entry name" value="RBD_domain_sf"/>
</dbReference>
<feature type="region of interest" description="Disordered" evidence="3">
    <location>
        <begin position="60"/>
        <end position="104"/>
    </location>
</feature>
<name>S3DTH7_GLAL2</name>
<feature type="compositionally biased region" description="Low complexity" evidence="3">
    <location>
        <begin position="1"/>
        <end position="10"/>
    </location>
</feature>
<dbReference type="GO" id="GO:0003723">
    <property type="term" value="F:RNA binding"/>
    <property type="evidence" value="ECO:0007669"/>
    <property type="project" value="UniProtKB-UniRule"/>
</dbReference>
<evidence type="ECO:0000313" key="7">
    <source>
        <dbReference type="Proteomes" id="UP000016922"/>
    </source>
</evidence>
<feature type="region of interest" description="Disordered" evidence="3">
    <location>
        <begin position="1"/>
        <end position="28"/>
    </location>
</feature>
<keyword evidence="7" id="KW-1185">Reference proteome</keyword>
<dbReference type="AlphaFoldDB" id="S3DTH7"/>
<accession>S3DTH7</accession>
<feature type="compositionally biased region" description="Pro residues" evidence="3">
    <location>
        <begin position="11"/>
        <end position="20"/>
    </location>
</feature>
<evidence type="ECO:0000256" key="2">
    <source>
        <dbReference type="PROSITE-ProRule" id="PRU00176"/>
    </source>
</evidence>
<evidence type="ECO:0000256" key="3">
    <source>
        <dbReference type="SAM" id="MobiDB-lite"/>
    </source>
</evidence>
<reference evidence="6 7" key="1">
    <citation type="journal article" date="2013" name="BMC Genomics">
        <title>Genomics-driven discovery of the pneumocandin biosynthetic gene cluster in the fungus Glarea lozoyensis.</title>
        <authorList>
            <person name="Chen L."/>
            <person name="Yue Q."/>
            <person name="Zhang X."/>
            <person name="Xiang M."/>
            <person name="Wang C."/>
            <person name="Li S."/>
            <person name="Che Y."/>
            <person name="Ortiz-Lopez F.J."/>
            <person name="Bills G.F."/>
            <person name="Liu X."/>
            <person name="An Z."/>
        </authorList>
    </citation>
    <scope>NUCLEOTIDE SEQUENCE [LARGE SCALE GENOMIC DNA]</scope>
    <source>
        <strain evidence="7">ATCC 20868 / MF5171</strain>
    </source>
</reference>
<keyword evidence="1" id="KW-0479">Metal-binding</keyword>
<dbReference type="Pfam" id="PF24537">
    <property type="entry name" value="zf-C2H2_fungi"/>
    <property type="match status" value="1"/>
</dbReference>
<evidence type="ECO:0000313" key="6">
    <source>
        <dbReference type="EMBL" id="EPE29713.1"/>
    </source>
</evidence>
<dbReference type="GeneID" id="19459931"/>
<feature type="domain" description="C2H2-type" evidence="5">
    <location>
        <begin position="673"/>
        <end position="701"/>
    </location>
</feature>
<dbReference type="PROSITE" id="PS50102">
    <property type="entry name" value="RRM"/>
    <property type="match status" value="1"/>
</dbReference>
<dbReference type="STRING" id="1116229.S3DTH7"/>
<dbReference type="Gene3D" id="3.30.70.330">
    <property type="match status" value="1"/>
</dbReference>
<sequence>MSMEPSTSASVPPPLPPPRHISPYPTQMDSFSYDASLLNLLQPGRETRNNAGMKRRNNELESGHHSETSMLQPNSNNQLPLKHSAYTNSHVDPPKWQRRQNGARESDEFIPTAVVIKNIPFAFRKEQFIALVSEMRLPLPYALNYHFDKGVFRGLAFANFSSAQETRLFIDSMNEREVQGRRLRVEHKSMLPVEERERIERAKREWHESLPQMNQLSKLHRTRSTSELFGSRVSASRQSPVTGTYSGYASSNHSDISIRSFGSNNSYTCSVRSARGIPDADSEILSPVSNGVKGRQSSAASSDTPHCVVDNTRHTKALPSEELVGLEGKYQSWETFCVWQLVAFLQVCTLSDVHALTQSPIKLKDRFKSYLRRMIAREGNTDFLLYRAFAQPGQPEAQLQMLRHLNSTFSQSRSSIRSYSSRTSHSSASSASSFSSQISDGTLLNHVQQEAKSLKDCLIKIQKKLKHLEKGLEGIQNDKSQETPAAESITLVKLVDANKIAIEWLNSKDGELGLLGFSDMSLLFAKFHRDFADIYKDLKSLKRQNKLQKVFRPGRSKKEVEERRLKYAHIDQAVYNMMSGIVSGFEAAELQKAAFVAAGQSCVSVSISETAADLGYAAYDTTHGMLRFLEMREFFKIEDSRFRNYFKCNCCPKKPKSFDTKVALRAHENENPYQCTYCPRRFRSKNNAEVHSNSLHTRRFSWSCAGLISYEAAFHPASRTPDEADICGYCGEEFRRSGPVDDLGIKTTSEADLELRIVHLQETHKFGECNRAKKFFRADHFKQHNKHSHAGIIGTWTSMLDNACMKDELLSKPICGPNGEYSHTEDGTQLPTESHNVPEEILLLAERIREPVSPSGPVRGVQKRHCRSERHRILD</sequence>
<dbReference type="InterPro" id="IPR036236">
    <property type="entry name" value="Znf_C2H2_sf"/>
</dbReference>
<evidence type="ECO:0000256" key="1">
    <source>
        <dbReference type="PROSITE-ProRule" id="PRU00042"/>
    </source>
</evidence>
<dbReference type="SMART" id="SM00360">
    <property type="entry name" value="RRM"/>
    <property type="match status" value="1"/>
</dbReference>
<evidence type="ECO:0000259" key="4">
    <source>
        <dbReference type="PROSITE" id="PS50102"/>
    </source>
</evidence>
<dbReference type="Gene3D" id="3.30.160.60">
    <property type="entry name" value="Classic Zinc Finger"/>
    <property type="match status" value="1"/>
</dbReference>